<keyword evidence="1" id="KW-0805">Transcription regulation</keyword>
<dbReference type="PANTHER" id="PTHR30055">
    <property type="entry name" value="HTH-TYPE TRANSCRIPTIONAL REGULATOR RUTR"/>
    <property type="match status" value="1"/>
</dbReference>
<proteinExistence type="predicted"/>
<sequence length="210" mass="23070">MAATSAASLASRRARASRRRSVDDARREELIGQLEEVILSEGFKHLTMDELATRLQCSKSTLYAVAAGKDRAVQTVLKHFFREAAASIEERVATITDPAERIAVYLASVGDEMRRMSRTCHVDMVADDATFEIWALNAHLSARRVREFISEGVATGQFRGMHAEFVGESVSLLIDGIQHGELLERTGLSSGEAYTELSELVLAALTNTAR</sequence>
<dbReference type="InterPro" id="IPR050109">
    <property type="entry name" value="HTH-type_TetR-like_transc_reg"/>
</dbReference>
<dbReference type="EMBL" id="JBIAMT010000013">
    <property type="protein sequence ID" value="MFF0501928.1"/>
    <property type="molecule type" value="Genomic_DNA"/>
</dbReference>
<comment type="caution">
    <text evidence="4">The sequence shown here is derived from an EMBL/GenBank/DDBJ whole genome shotgun (WGS) entry which is preliminary data.</text>
</comment>
<protein>
    <submittedName>
        <fullName evidence="4">TetR/AcrR family transcriptional regulator</fullName>
    </submittedName>
</protein>
<dbReference type="Gene3D" id="1.10.357.10">
    <property type="entry name" value="Tetracycline Repressor, domain 2"/>
    <property type="match status" value="1"/>
</dbReference>
<gene>
    <name evidence="4" type="ORF">ACFYU5_36480</name>
</gene>
<evidence type="ECO:0000256" key="3">
    <source>
        <dbReference type="ARBA" id="ARBA00023163"/>
    </source>
</evidence>
<evidence type="ECO:0000256" key="2">
    <source>
        <dbReference type="ARBA" id="ARBA00023125"/>
    </source>
</evidence>
<keyword evidence="5" id="KW-1185">Reference proteome</keyword>
<dbReference type="SUPFAM" id="SSF46689">
    <property type="entry name" value="Homeodomain-like"/>
    <property type="match status" value="1"/>
</dbReference>
<organism evidence="4 5">
    <name type="scientific">Nocardia aobensis</name>
    <dbReference type="NCBI Taxonomy" id="257277"/>
    <lineage>
        <taxon>Bacteria</taxon>
        <taxon>Bacillati</taxon>
        <taxon>Actinomycetota</taxon>
        <taxon>Actinomycetes</taxon>
        <taxon>Mycobacteriales</taxon>
        <taxon>Nocardiaceae</taxon>
        <taxon>Nocardia</taxon>
    </lineage>
</organism>
<evidence type="ECO:0000256" key="1">
    <source>
        <dbReference type="ARBA" id="ARBA00023015"/>
    </source>
</evidence>
<dbReference type="Proteomes" id="UP001601442">
    <property type="component" value="Unassembled WGS sequence"/>
</dbReference>
<dbReference type="InterPro" id="IPR009057">
    <property type="entry name" value="Homeodomain-like_sf"/>
</dbReference>
<evidence type="ECO:0000313" key="5">
    <source>
        <dbReference type="Proteomes" id="UP001601442"/>
    </source>
</evidence>
<dbReference type="RefSeq" id="WP_387401982.1">
    <property type="nucleotide sequence ID" value="NZ_JBIAMT010000013.1"/>
</dbReference>
<evidence type="ECO:0000313" key="4">
    <source>
        <dbReference type="EMBL" id="MFF0501928.1"/>
    </source>
</evidence>
<keyword evidence="2" id="KW-0238">DNA-binding</keyword>
<reference evidence="4 5" key="1">
    <citation type="submission" date="2024-10" db="EMBL/GenBank/DDBJ databases">
        <title>The Natural Products Discovery Center: Release of the First 8490 Sequenced Strains for Exploring Actinobacteria Biosynthetic Diversity.</title>
        <authorList>
            <person name="Kalkreuter E."/>
            <person name="Kautsar S.A."/>
            <person name="Yang D."/>
            <person name="Bader C.D."/>
            <person name="Teijaro C.N."/>
            <person name="Fluegel L."/>
            <person name="Davis C.M."/>
            <person name="Simpson J.R."/>
            <person name="Lauterbach L."/>
            <person name="Steele A.D."/>
            <person name="Gui C."/>
            <person name="Meng S."/>
            <person name="Li G."/>
            <person name="Viehrig K."/>
            <person name="Ye F."/>
            <person name="Su P."/>
            <person name="Kiefer A.F."/>
            <person name="Nichols A."/>
            <person name="Cepeda A.J."/>
            <person name="Yan W."/>
            <person name="Fan B."/>
            <person name="Jiang Y."/>
            <person name="Adhikari A."/>
            <person name="Zheng C.-J."/>
            <person name="Schuster L."/>
            <person name="Cowan T.M."/>
            <person name="Smanski M.J."/>
            <person name="Chevrette M.G."/>
            <person name="De Carvalho L.P.S."/>
            <person name="Shen B."/>
        </authorList>
    </citation>
    <scope>NUCLEOTIDE SEQUENCE [LARGE SCALE GENOMIC DNA]</scope>
    <source>
        <strain evidence="4 5">NPDC004119</strain>
    </source>
</reference>
<dbReference type="PANTHER" id="PTHR30055:SF234">
    <property type="entry name" value="HTH-TYPE TRANSCRIPTIONAL REGULATOR BETI"/>
    <property type="match status" value="1"/>
</dbReference>
<accession>A0ABW6PFJ0</accession>
<name>A0ABW6PFJ0_9NOCA</name>
<keyword evidence="3" id="KW-0804">Transcription</keyword>